<gene>
    <name evidence="2" type="primary">prli42</name>
    <name evidence="2" type="ORF">GT003_08200</name>
</gene>
<dbReference type="AlphaFoldDB" id="A0A7X4YMD5"/>
<keyword evidence="1" id="KW-0472">Membrane</keyword>
<name>A0A7X4YMD5_9BACL</name>
<keyword evidence="3" id="KW-1185">Reference proteome</keyword>
<keyword evidence="1" id="KW-0812">Transmembrane</keyword>
<keyword evidence="1" id="KW-1133">Transmembrane helix</keyword>
<organism evidence="2 3">
    <name type="scientific">Paenibacillus sacheonensis</name>
    <dbReference type="NCBI Taxonomy" id="742054"/>
    <lineage>
        <taxon>Bacteria</taxon>
        <taxon>Bacillati</taxon>
        <taxon>Bacillota</taxon>
        <taxon>Bacilli</taxon>
        <taxon>Bacillales</taxon>
        <taxon>Paenibacillaceae</taxon>
        <taxon>Paenibacillus</taxon>
    </lineage>
</organism>
<dbReference type="NCBIfam" id="NF033880">
    <property type="entry name" value="Prli42"/>
    <property type="match status" value="1"/>
</dbReference>
<evidence type="ECO:0000313" key="2">
    <source>
        <dbReference type="EMBL" id="NBC68967.1"/>
    </source>
</evidence>
<dbReference type="EMBL" id="JAAAMU010000004">
    <property type="protein sequence ID" value="NBC68967.1"/>
    <property type="molecule type" value="Genomic_DNA"/>
</dbReference>
<accession>A0A7X4YMD5</accession>
<protein>
    <submittedName>
        <fullName evidence="2">Stressosome-associated protein Prli42</fullName>
    </submittedName>
</protein>
<proteinExistence type="predicted"/>
<sequence length="32" mass="3725">MRRNAMMKVFIWVLIASMLISTLLIGVGWMLE</sequence>
<dbReference type="InterPro" id="IPR049722">
    <property type="entry name" value="Prli42-like"/>
</dbReference>
<comment type="caution">
    <text evidence="2">The sequence shown here is derived from an EMBL/GenBank/DDBJ whole genome shotgun (WGS) entry which is preliminary data.</text>
</comment>
<dbReference type="RefSeq" id="WP_161696354.1">
    <property type="nucleotide sequence ID" value="NZ_JAAAMU010000004.1"/>
</dbReference>
<reference evidence="2 3" key="1">
    <citation type="submission" date="2020-01" db="EMBL/GenBank/DDBJ databases">
        <title>Paenibacillus soybeanensis sp. nov. isolated from the nodules of soybean (Glycine max(L.) Merr).</title>
        <authorList>
            <person name="Wang H."/>
        </authorList>
    </citation>
    <scope>NUCLEOTIDE SEQUENCE [LARGE SCALE GENOMIC DNA]</scope>
    <source>
        <strain evidence="2 3">DSM 23054</strain>
    </source>
</reference>
<evidence type="ECO:0000256" key="1">
    <source>
        <dbReference type="SAM" id="Phobius"/>
    </source>
</evidence>
<dbReference type="Proteomes" id="UP000558113">
    <property type="component" value="Unassembled WGS sequence"/>
</dbReference>
<evidence type="ECO:0000313" key="3">
    <source>
        <dbReference type="Proteomes" id="UP000558113"/>
    </source>
</evidence>
<feature type="transmembrane region" description="Helical" evidence="1">
    <location>
        <begin position="9"/>
        <end position="31"/>
    </location>
</feature>